<dbReference type="EMBL" id="CAEQ01001149">
    <property type="protein sequence ID" value="CCD13411.1"/>
    <property type="molecule type" value="Genomic_DNA"/>
</dbReference>
<sequence length="240" mass="26598">MLLLCNLVPSASSLLLSCSFPILLSFTFSLYFDIINSIDAFGIVRRRQVSNREYGGGCFFLFPIWKVSPVENCNKDVCNNLCDITKRASSFLRLQEWNENVKHDLEEAIYGKRGRAQFKKDGKVDFGEDCDLFDSGRSQLCSFKGRGNQGTGRNGCFADNLFGAFLCTPGSGDARTLCGLGKVGKGAVWSGFAGAGHEKVLFNKVLEKVKEQCTGELPNVLNNDNKLNDLKKPLRRLRDA</sequence>
<keyword evidence="1" id="KW-0812">Transmembrane</keyword>
<keyword evidence="3" id="KW-1185">Reference proteome</keyword>
<name>F9W883_TRYCI</name>
<reference evidence="3" key="1">
    <citation type="submission" date="2011-07" db="EMBL/GenBank/DDBJ databases">
        <title>Divergent evolution of antigenic variation in African trypanosomes.</title>
        <authorList>
            <person name="Jackson A.P."/>
            <person name="Berry A."/>
            <person name="Allison H.C."/>
            <person name="Burton P."/>
            <person name="Anderson J."/>
            <person name="Aslett M."/>
            <person name="Brown R."/>
            <person name="Corton N."/>
            <person name="Harris D."/>
            <person name="Hauser H."/>
            <person name="Gamble J."/>
            <person name="Gilderthorp R."/>
            <person name="McQuillan J."/>
            <person name="Quail M.A."/>
            <person name="Sanders M."/>
            <person name="Van Tonder A."/>
            <person name="Ginger M.L."/>
            <person name="Donelson J.E."/>
            <person name="Field M.C."/>
            <person name="Barry J.D."/>
            <person name="Berriman M."/>
            <person name="Hertz-Fowler C."/>
        </authorList>
    </citation>
    <scope>NUCLEOTIDE SEQUENCE [LARGE SCALE GENOMIC DNA]</scope>
    <source>
        <strain evidence="3">IL3000</strain>
    </source>
</reference>
<evidence type="ECO:0000313" key="2">
    <source>
        <dbReference type="EMBL" id="CCD13411.1"/>
    </source>
</evidence>
<dbReference type="VEuPathDB" id="TriTrypDB:TcIL3000_0_41620"/>
<evidence type="ECO:0000313" key="3">
    <source>
        <dbReference type="Proteomes" id="UP000000702"/>
    </source>
</evidence>
<accession>F9W883</accession>
<evidence type="ECO:0000256" key="1">
    <source>
        <dbReference type="SAM" id="Phobius"/>
    </source>
</evidence>
<protein>
    <submittedName>
        <fullName evidence="2">WGS project CAEQ00000000 data, annotated contig 1716</fullName>
    </submittedName>
</protein>
<gene>
    <name evidence="2" type="ORF">TCIL3000_0_41620</name>
</gene>
<keyword evidence="1" id="KW-0472">Membrane</keyword>
<feature type="transmembrane region" description="Helical" evidence="1">
    <location>
        <begin position="20"/>
        <end position="44"/>
    </location>
</feature>
<comment type="caution">
    <text evidence="2">The sequence shown here is derived from an EMBL/GenBank/DDBJ whole genome shotgun (WGS) entry which is preliminary data.</text>
</comment>
<dbReference type="AlphaFoldDB" id="F9W883"/>
<keyword evidence="1" id="KW-1133">Transmembrane helix</keyword>
<reference evidence="2 3" key="2">
    <citation type="journal article" date="2012" name="Proc. Natl. Acad. Sci. U.S.A.">
        <title>Antigenic diversity is generated by distinct evolutionary mechanisms in African trypanosome species.</title>
        <authorList>
            <person name="Jackson A.P."/>
            <person name="Berry A."/>
            <person name="Aslett M."/>
            <person name="Allison H.C."/>
            <person name="Burton P."/>
            <person name="Vavrova-Anderson J."/>
            <person name="Brown R."/>
            <person name="Browne H."/>
            <person name="Corton N."/>
            <person name="Hauser H."/>
            <person name="Gamble J."/>
            <person name="Gilderthorp R."/>
            <person name="Marcello L."/>
            <person name="McQuillan J."/>
            <person name="Otto T.D."/>
            <person name="Quail M.A."/>
            <person name="Sanders M.J."/>
            <person name="van Tonder A."/>
            <person name="Ginger M.L."/>
            <person name="Field M.C."/>
            <person name="Barry J.D."/>
            <person name="Hertz-Fowler C."/>
            <person name="Berriman M."/>
        </authorList>
    </citation>
    <scope>NUCLEOTIDE SEQUENCE [LARGE SCALE GENOMIC DNA]</scope>
    <source>
        <strain evidence="2 3">IL3000</strain>
    </source>
</reference>
<dbReference type="Proteomes" id="UP000000702">
    <property type="component" value="Unassembled WGS sequence"/>
</dbReference>
<proteinExistence type="predicted"/>
<organism evidence="2 3">
    <name type="scientific">Trypanosoma congolense (strain IL3000)</name>
    <dbReference type="NCBI Taxonomy" id="1068625"/>
    <lineage>
        <taxon>Eukaryota</taxon>
        <taxon>Discoba</taxon>
        <taxon>Euglenozoa</taxon>
        <taxon>Kinetoplastea</taxon>
        <taxon>Metakinetoplastina</taxon>
        <taxon>Trypanosomatida</taxon>
        <taxon>Trypanosomatidae</taxon>
        <taxon>Trypanosoma</taxon>
        <taxon>Nannomonas</taxon>
    </lineage>
</organism>